<dbReference type="EMBL" id="CP053069">
    <property type="protein sequence ID" value="QJR13194.1"/>
    <property type="molecule type" value="Genomic_DNA"/>
</dbReference>
<keyword evidence="2" id="KW-1185">Reference proteome</keyword>
<proteinExistence type="predicted"/>
<evidence type="ECO:0000313" key="1">
    <source>
        <dbReference type="EMBL" id="QJR13194.1"/>
    </source>
</evidence>
<name>A0A6M4H3W6_9PROT</name>
<evidence type="ECO:0000313" key="2">
    <source>
        <dbReference type="Proteomes" id="UP000501534"/>
    </source>
</evidence>
<reference evidence="1 2" key="1">
    <citation type="submission" date="2020-04" db="EMBL/GenBank/DDBJ databases">
        <title>Usitatibacter rugosus gen. nov., sp. nov. and Usitatibacter palustris sp. nov., novel members of Usitatibacteraceae fam. nov. within the order Nitrosomonadales isolated from soil.</title>
        <authorList>
            <person name="Huber K.J."/>
            <person name="Neumann-Schaal M."/>
            <person name="Geppert A."/>
            <person name="Luckner M."/>
            <person name="Wanner G."/>
            <person name="Overmann J."/>
        </authorList>
    </citation>
    <scope>NUCLEOTIDE SEQUENCE [LARGE SCALE GENOMIC DNA]</scope>
    <source>
        <strain evidence="1 2">0125_3</strain>
    </source>
</reference>
<sequence length="293" mass="31453">MPPMLVSPRSPNRGELFFQRVRDSWMARISSSEAAPISWLHVVGLIVVLWAVSSDSLAQARDLVVTEVRGTAVRSNSSAVRTLDTLKVGERFRLSSDSRVSLFADQDAKLYEVDGPAEIVLSPKGVLANGKAVEARKLDDAYRNVKVNGSELVQGSMVMRSNASLRLLGPEGAVAPASAREFSWVQQPGAWRFELATDAGVLVHRTEARDGRVTLPANVALESGGHYVWGILPSQGGTTPADWTEFVVLDEAQAAPGRPGTDASASERVVHGAWLKSRGLNRAALRFASGAAQ</sequence>
<organism evidence="1 2">
    <name type="scientific">Usitatibacter rugosus</name>
    <dbReference type="NCBI Taxonomy" id="2732067"/>
    <lineage>
        <taxon>Bacteria</taxon>
        <taxon>Pseudomonadati</taxon>
        <taxon>Pseudomonadota</taxon>
        <taxon>Betaproteobacteria</taxon>
        <taxon>Nitrosomonadales</taxon>
        <taxon>Usitatibacteraceae</taxon>
        <taxon>Usitatibacter</taxon>
    </lineage>
</organism>
<gene>
    <name evidence="1" type="ORF">DSM104443_04289</name>
</gene>
<dbReference type="AlphaFoldDB" id="A0A6M4H3W6"/>
<dbReference type="KEGG" id="uru:DSM104443_04289"/>
<accession>A0A6M4H3W6</accession>
<protein>
    <submittedName>
        <fullName evidence="1">Uncharacterized protein</fullName>
    </submittedName>
</protein>
<dbReference type="Proteomes" id="UP000501534">
    <property type="component" value="Chromosome"/>
</dbReference>